<evidence type="ECO:0000256" key="3">
    <source>
        <dbReference type="ARBA" id="ARBA00022692"/>
    </source>
</evidence>
<dbReference type="PANTHER" id="PTHR43461:SF1">
    <property type="entry name" value="TRANSMEMBRANE PROTEIN 256"/>
    <property type="match status" value="1"/>
</dbReference>
<protein>
    <recommendedName>
        <fullName evidence="9">DUF423 domain-containing protein</fullName>
    </recommendedName>
</protein>
<dbReference type="STRING" id="980561.A1359_14580"/>
<sequence length="125" mass="13907">MQSRFLFFAAIAGFLGVAMGAFGAHGLKSVLSEHHLDVYKTAVNYQMWHALLLAFISMLPPHKWLNWASWCLVAGMLLFSGSLYLLAIFNIGWLGMITPFGGLAFLMAWGLLAWQAYQQHKAAQS</sequence>
<reference evidence="7 8" key="1">
    <citation type="submission" date="2016-03" db="EMBL/GenBank/DDBJ databases">
        <authorList>
            <person name="Ploux O."/>
        </authorList>
    </citation>
    <scope>NUCLEOTIDE SEQUENCE [LARGE SCALE GENOMIC DNA]</scope>
    <source>
        <strain evidence="7 8">R-45370</strain>
    </source>
</reference>
<evidence type="ECO:0000256" key="1">
    <source>
        <dbReference type="ARBA" id="ARBA00004141"/>
    </source>
</evidence>
<dbReference type="GO" id="GO:0005886">
    <property type="term" value="C:plasma membrane"/>
    <property type="evidence" value="ECO:0007669"/>
    <property type="project" value="TreeGrafter"/>
</dbReference>
<evidence type="ECO:0000256" key="2">
    <source>
        <dbReference type="ARBA" id="ARBA00009694"/>
    </source>
</evidence>
<gene>
    <name evidence="7" type="ORF">A1359_14580</name>
</gene>
<dbReference type="AlphaFoldDB" id="A0A177N2H2"/>
<comment type="similarity">
    <text evidence="2">Belongs to the UPF0382 family.</text>
</comment>
<feature type="transmembrane region" description="Helical" evidence="6">
    <location>
        <begin position="67"/>
        <end position="87"/>
    </location>
</feature>
<evidence type="ECO:0000313" key="8">
    <source>
        <dbReference type="Proteomes" id="UP000078476"/>
    </source>
</evidence>
<evidence type="ECO:0000256" key="6">
    <source>
        <dbReference type="SAM" id="Phobius"/>
    </source>
</evidence>
<evidence type="ECO:0000256" key="5">
    <source>
        <dbReference type="ARBA" id="ARBA00023136"/>
    </source>
</evidence>
<evidence type="ECO:0000256" key="4">
    <source>
        <dbReference type="ARBA" id="ARBA00022989"/>
    </source>
</evidence>
<comment type="subcellular location">
    <subcellularLocation>
        <location evidence="1">Membrane</location>
        <topology evidence="1">Multi-pass membrane protein</topology>
    </subcellularLocation>
</comment>
<keyword evidence="4 6" id="KW-1133">Transmembrane helix</keyword>
<organism evidence="7 8">
    <name type="scientific">Methylomonas lenta</name>
    <dbReference type="NCBI Taxonomy" id="980561"/>
    <lineage>
        <taxon>Bacteria</taxon>
        <taxon>Pseudomonadati</taxon>
        <taxon>Pseudomonadota</taxon>
        <taxon>Gammaproteobacteria</taxon>
        <taxon>Methylococcales</taxon>
        <taxon>Methylococcaceae</taxon>
        <taxon>Methylomonas</taxon>
    </lineage>
</organism>
<evidence type="ECO:0008006" key="9">
    <source>
        <dbReference type="Google" id="ProtNLM"/>
    </source>
</evidence>
<keyword evidence="3 6" id="KW-0812">Transmembrane</keyword>
<feature type="transmembrane region" description="Helical" evidence="6">
    <location>
        <begin position="93"/>
        <end position="114"/>
    </location>
</feature>
<keyword evidence="5 6" id="KW-0472">Membrane</keyword>
<dbReference type="RefSeq" id="WP_066985889.1">
    <property type="nucleotide sequence ID" value="NZ_LUUI01000142.1"/>
</dbReference>
<comment type="caution">
    <text evidence="7">The sequence shown here is derived from an EMBL/GenBank/DDBJ whole genome shotgun (WGS) entry which is preliminary data.</text>
</comment>
<accession>A0A177N2H2</accession>
<dbReference type="PANTHER" id="PTHR43461">
    <property type="entry name" value="TRANSMEMBRANE PROTEIN 256"/>
    <property type="match status" value="1"/>
</dbReference>
<dbReference type="InterPro" id="IPR006696">
    <property type="entry name" value="DUF423"/>
</dbReference>
<dbReference type="EMBL" id="LUUI01000142">
    <property type="protein sequence ID" value="OAI11369.1"/>
    <property type="molecule type" value="Genomic_DNA"/>
</dbReference>
<name>A0A177N2H2_9GAMM</name>
<dbReference type="Pfam" id="PF04241">
    <property type="entry name" value="DUF423"/>
    <property type="match status" value="1"/>
</dbReference>
<keyword evidence="8" id="KW-1185">Reference proteome</keyword>
<dbReference type="Proteomes" id="UP000078476">
    <property type="component" value="Unassembled WGS sequence"/>
</dbReference>
<evidence type="ECO:0000313" key="7">
    <source>
        <dbReference type="EMBL" id="OAI11369.1"/>
    </source>
</evidence>
<proteinExistence type="inferred from homology"/>
<dbReference type="OrthoDB" id="9802121at2"/>
<feature type="transmembrane region" description="Helical" evidence="6">
    <location>
        <begin position="42"/>
        <end position="60"/>
    </location>
</feature>